<evidence type="ECO:0008006" key="5">
    <source>
        <dbReference type="Google" id="ProtNLM"/>
    </source>
</evidence>
<name>A0ABR1IBN7_9HYPO</name>
<gene>
    <name evidence="3" type="ORF">QQZ08_002707</name>
</gene>
<dbReference type="PANTHER" id="PTHR43591">
    <property type="entry name" value="METHYLTRANSFERASE"/>
    <property type="match status" value="1"/>
</dbReference>
<feature type="region of interest" description="Disordered" evidence="2">
    <location>
        <begin position="1"/>
        <end position="79"/>
    </location>
</feature>
<dbReference type="PANTHER" id="PTHR43591:SF31">
    <property type="entry name" value="LAEA-LIKE, PUTATIVE (AFU_ORTHOLOGUE AFUA_8G01930)-RELATED"/>
    <property type="match status" value="1"/>
</dbReference>
<feature type="compositionally biased region" description="Acidic residues" evidence="2">
    <location>
        <begin position="56"/>
        <end position="68"/>
    </location>
</feature>
<dbReference type="CDD" id="cd02440">
    <property type="entry name" value="AdoMet_MTases"/>
    <property type="match status" value="1"/>
</dbReference>
<dbReference type="Pfam" id="PF13489">
    <property type="entry name" value="Methyltransf_23"/>
    <property type="match status" value="1"/>
</dbReference>
<keyword evidence="4" id="KW-1185">Reference proteome</keyword>
<organism evidence="3 4">
    <name type="scientific">Neonectria magnoliae</name>
    <dbReference type="NCBI Taxonomy" id="2732573"/>
    <lineage>
        <taxon>Eukaryota</taxon>
        <taxon>Fungi</taxon>
        <taxon>Dikarya</taxon>
        <taxon>Ascomycota</taxon>
        <taxon>Pezizomycotina</taxon>
        <taxon>Sordariomycetes</taxon>
        <taxon>Hypocreomycetidae</taxon>
        <taxon>Hypocreales</taxon>
        <taxon>Nectriaceae</taxon>
        <taxon>Neonectria</taxon>
    </lineage>
</organism>
<reference evidence="3 4" key="1">
    <citation type="journal article" date="2025" name="Microbiol. Resour. Announc.">
        <title>Draft genome sequences for Neonectria magnoliae and Neonectria punicea, canker pathogens of Liriodendron tulipifera and Acer saccharum in West Virginia.</title>
        <authorList>
            <person name="Petronek H.M."/>
            <person name="Kasson M.T."/>
            <person name="Metheny A.M."/>
            <person name="Stauder C.M."/>
            <person name="Lovett B."/>
            <person name="Lynch S.C."/>
            <person name="Garnas J.R."/>
            <person name="Kasson L.R."/>
            <person name="Stajich J.E."/>
        </authorList>
    </citation>
    <scope>NUCLEOTIDE SEQUENCE [LARGE SCALE GENOMIC DNA]</scope>
    <source>
        <strain evidence="3 4">NRRL 64651</strain>
    </source>
</reference>
<protein>
    <recommendedName>
        <fullName evidence="5">Methyltransferase</fullName>
    </recommendedName>
</protein>
<dbReference type="Gene3D" id="3.40.50.150">
    <property type="entry name" value="Vaccinia Virus protein VP39"/>
    <property type="match status" value="1"/>
</dbReference>
<evidence type="ECO:0000256" key="2">
    <source>
        <dbReference type="SAM" id="MobiDB-lite"/>
    </source>
</evidence>
<dbReference type="InterPro" id="IPR029063">
    <property type="entry name" value="SAM-dependent_MTases_sf"/>
</dbReference>
<comment type="similarity">
    <text evidence="1">Belongs to the methyltransferase superfamily. LaeA methyltransferase family.</text>
</comment>
<evidence type="ECO:0000313" key="4">
    <source>
        <dbReference type="Proteomes" id="UP001498421"/>
    </source>
</evidence>
<dbReference type="EMBL" id="JAZAVK010000017">
    <property type="protein sequence ID" value="KAK7430664.1"/>
    <property type="molecule type" value="Genomic_DNA"/>
</dbReference>
<proteinExistence type="inferred from homology"/>
<dbReference type="SUPFAM" id="SSF53335">
    <property type="entry name" value="S-adenosyl-L-methionine-dependent methyltransferases"/>
    <property type="match status" value="1"/>
</dbReference>
<comment type="caution">
    <text evidence="3">The sequence shown here is derived from an EMBL/GenBank/DDBJ whole genome shotgun (WGS) entry which is preliminary data.</text>
</comment>
<accession>A0ABR1IBN7</accession>
<feature type="compositionally biased region" description="Low complexity" evidence="2">
    <location>
        <begin position="24"/>
        <end position="39"/>
    </location>
</feature>
<evidence type="ECO:0000313" key="3">
    <source>
        <dbReference type="EMBL" id="KAK7430664.1"/>
    </source>
</evidence>
<evidence type="ECO:0000256" key="1">
    <source>
        <dbReference type="ARBA" id="ARBA00038158"/>
    </source>
</evidence>
<sequence length="374" mass="41606">MADDAPEEKHTEDAPPPTAAAIQKKASISPTPASPAKSSPGREAEGDESQVLTAEVTDDDVADDDSALGDDAASSTASMRSSILQYRSENGRTYHSYKESIGYVLPNDAPEQDRLDLQHHLFALTFNGKLFHCPLGGDKPIGRCLDAGTGTGIWAIDFADDHPETEVIGIDISPIQPSFIPANLSFQVDDLEDDWTFRYKFDLVFARMMIGSFSNWPRFMKQSIDGLAPGGWLEMQDIGFPLRCDDGTVKKDSYINQWSELMIKSTGIFGRSAEGAAQYKQQMVDAGFVNITEIIYKWPMNQWPADPYYKELGFWCYHNIAGGLSGLSMALFTRALGWSSEEVEVFLSNVRNDMKNKQIHAWWPIHVVYGQKPE</sequence>
<dbReference type="Proteomes" id="UP001498421">
    <property type="component" value="Unassembled WGS sequence"/>
</dbReference>